<evidence type="ECO:0000259" key="4">
    <source>
        <dbReference type="SMART" id="SM00062"/>
    </source>
</evidence>
<keyword evidence="2 3" id="KW-0732">Signal</keyword>
<feature type="domain" description="Solute-binding protein family 3/N-terminal" evidence="4">
    <location>
        <begin position="22"/>
        <end position="247"/>
    </location>
</feature>
<comment type="similarity">
    <text evidence="1">Belongs to the bacterial solute-binding protein 3 family.</text>
</comment>
<evidence type="ECO:0000256" key="3">
    <source>
        <dbReference type="SAM" id="SignalP"/>
    </source>
</evidence>
<evidence type="ECO:0000256" key="2">
    <source>
        <dbReference type="ARBA" id="ARBA00022729"/>
    </source>
</evidence>
<dbReference type="STRING" id="28110.KU46_717"/>
<dbReference type="OrthoDB" id="7708309at2"/>
<gene>
    <name evidence="5" type="ORF">LA55_165</name>
</gene>
<sequence length="248" mass="27765">MKKIIYLTIALFFVITSNCYADIIVGTTGDYAPFSIYDKNDDKFSGKDIDLIKTFAKANNEDIKFVKTTWATAEGDLKDSKFDVFIGGMTITPTRQAKFIFSTPLGSFSKAAMTNCKNLSKFKSFADIDNPNTLIIENRGGTNENFALQKIKNAQLLIIADNKLAVKSITDGIDGIYPDIMFTDSPEIAYQHSINPNICQVPIKVDDSISYKAFMFNNTPTGKNLANNFNDWIKDNPKILHQYLNSEK</sequence>
<feature type="chain" id="PRO_5002108062" evidence="3">
    <location>
        <begin position="22"/>
        <end position="248"/>
    </location>
</feature>
<dbReference type="PANTHER" id="PTHR35936">
    <property type="entry name" value="MEMBRANE-BOUND LYTIC MUREIN TRANSGLYCOSYLASE F"/>
    <property type="match status" value="1"/>
</dbReference>
<dbReference type="AlphaFoldDB" id="A0A0B6D4A2"/>
<name>A0A0B6D4A2_9GAMM</name>
<dbReference type="SUPFAM" id="SSF53850">
    <property type="entry name" value="Periplasmic binding protein-like II"/>
    <property type="match status" value="1"/>
</dbReference>
<dbReference type="Proteomes" id="UP000031830">
    <property type="component" value="Chromosome"/>
</dbReference>
<accession>A0A0B6D4A2</accession>
<protein>
    <submittedName>
        <fullName evidence="5">Bacterial extracellular solute-binding s, 3 family protein</fullName>
    </submittedName>
</protein>
<dbReference type="PANTHER" id="PTHR35936:SF19">
    <property type="entry name" value="AMINO-ACID-BINDING PROTEIN YXEM-RELATED"/>
    <property type="match status" value="1"/>
</dbReference>
<evidence type="ECO:0000313" key="6">
    <source>
        <dbReference type="Proteomes" id="UP000031830"/>
    </source>
</evidence>
<proteinExistence type="inferred from homology"/>
<feature type="signal peptide" evidence="3">
    <location>
        <begin position="1"/>
        <end position="21"/>
    </location>
</feature>
<dbReference type="Gene3D" id="3.40.190.10">
    <property type="entry name" value="Periplasmic binding protein-like II"/>
    <property type="match status" value="2"/>
</dbReference>
<dbReference type="InterPro" id="IPR001638">
    <property type="entry name" value="Solute-binding_3/MltF_N"/>
</dbReference>
<evidence type="ECO:0000256" key="1">
    <source>
        <dbReference type="ARBA" id="ARBA00010333"/>
    </source>
</evidence>
<organism evidence="5 6">
    <name type="scientific">Francisella philomiragia</name>
    <dbReference type="NCBI Taxonomy" id="28110"/>
    <lineage>
        <taxon>Bacteria</taxon>
        <taxon>Pseudomonadati</taxon>
        <taxon>Pseudomonadota</taxon>
        <taxon>Gammaproteobacteria</taxon>
        <taxon>Thiotrichales</taxon>
        <taxon>Francisellaceae</taxon>
        <taxon>Francisella</taxon>
    </lineage>
</organism>
<evidence type="ECO:0000313" key="5">
    <source>
        <dbReference type="EMBL" id="AJI53716.1"/>
    </source>
</evidence>
<dbReference type="SMART" id="SM00062">
    <property type="entry name" value="PBPb"/>
    <property type="match status" value="1"/>
</dbReference>
<reference evidence="5 6" key="1">
    <citation type="journal article" date="2015" name="Genome Announc.">
        <title>Genome sequencing of 18 francisella strains to aid in assay development and testing.</title>
        <authorList>
            <person name="Johnson S.L."/>
            <person name="Daligault H.E."/>
            <person name="Davenport K.W."/>
            <person name="Coyne S.R."/>
            <person name="Frey K.G."/>
            <person name="Koroleva G.I."/>
            <person name="Broomall S.M."/>
            <person name="Bishop-Lilly K.A."/>
            <person name="Bruce D.C."/>
            <person name="Chertkov O."/>
            <person name="Freitas T."/>
            <person name="Jaissle J."/>
            <person name="Ladner J.T."/>
            <person name="Rosenzweig C.N."/>
            <person name="Gibbons H.S."/>
            <person name="Palacios G.F."/>
            <person name="Redden C.L."/>
            <person name="Xu Y."/>
            <person name="Minogue T.D."/>
            <person name="Chain P.S."/>
        </authorList>
    </citation>
    <scope>NUCLEOTIDE SEQUENCE [LARGE SCALE GENOMIC DNA]</scope>
    <source>
        <strain evidence="5 6">GA01-2794</strain>
    </source>
</reference>
<dbReference type="RefSeq" id="WP_044525468.1">
    <property type="nucleotide sequence ID" value="NZ_CP009440.1"/>
</dbReference>
<dbReference type="Pfam" id="PF00497">
    <property type="entry name" value="SBP_bac_3"/>
    <property type="match status" value="1"/>
</dbReference>
<dbReference type="EMBL" id="CP009440">
    <property type="protein sequence ID" value="AJI53716.1"/>
    <property type="molecule type" value="Genomic_DNA"/>
</dbReference>
<dbReference type="KEGG" id="fpz:LA55_165"/>